<comment type="caution">
    <text evidence="1">The sequence shown here is derived from an EMBL/GenBank/DDBJ whole genome shotgun (WGS) entry which is preliminary data.</text>
</comment>
<sequence>MPTDNSTPPNGAAPAAGHVDGNALAGPLGELLNADVTSMTSQCAHCGRSGAFAELRVYAHAPGWVARCPGCDGVVLKLVRSAGRVWLELAGTARWNLTLS</sequence>
<evidence type="ECO:0008006" key="3">
    <source>
        <dbReference type="Google" id="ProtNLM"/>
    </source>
</evidence>
<dbReference type="Pfam" id="PF20120">
    <property type="entry name" value="DUF6510"/>
    <property type="match status" value="1"/>
</dbReference>
<reference evidence="1 2" key="1">
    <citation type="submission" date="2021-07" db="EMBL/GenBank/DDBJ databases">
        <title>Actinomadura sp. PM05-2 isolated from lichen.</title>
        <authorList>
            <person name="Somphong A."/>
            <person name="Phongsopitanun W."/>
            <person name="Tanasupawat S."/>
            <person name="Peongsungnone V."/>
        </authorList>
    </citation>
    <scope>NUCLEOTIDE SEQUENCE [LARGE SCALE GENOMIC DNA]</scope>
    <source>
        <strain evidence="1 2">PM05-2</strain>
    </source>
</reference>
<gene>
    <name evidence="1" type="ORF">K1Y72_31295</name>
</gene>
<dbReference type="RefSeq" id="WP_220170128.1">
    <property type="nucleotide sequence ID" value="NZ_JAIBOA010000027.1"/>
</dbReference>
<dbReference type="EMBL" id="JAIBOA010000027">
    <property type="protein sequence ID" value="MBW8486891.1"/>
    <property type="molecule type" value="Genomic_DNA"/>
</dbReference>
<dbReference type="InterPro" id="IPR045423">
    <property type="entry name" value="DUF6510"/>
</dbReference>
<name>A0ABS7G2E0_9ACTN</name>
<evidence type="ECO:0000313" key="1">
    <source>
        <dbReference type="EMBL" id="MBW8486891.1"/>
    </source>
</evidence>
<keyword evidence="2" id="KW-1185">Reference proteome</keyword>
<accession>A0ABS7G2E0</accession>
<proteinExistence type="predicted"/>
<organism evidence="1 2">
    <name type="scientific">Actinomadura parmotrematis</name>
    <dbReference type="NCBI Taxonomy" id="2864039"/>
    <lineage>
        <taxon>Bacteria</taxon>
        <taxon>Bacillati</taxon>
        <taxon>Actinomycetota</taxon>
        <taxon>Actinomycetes</taxon>
        <taxon>Streptosporangiales</taxon>
        <taxon>Thermomonosporaceae</taxon>
        <taxon>Actinomadura</taxon>
    </lineage>
</organism>
<protein>
    <recommendedName>
        <fullName evidence="3">Hydrogenase maturation nickel metallochaperone HypA</fullName>
    </recommendedName>
</protein>
<dbReference type="Proteomes" id="UP000774570">
    <property type="component" value="Unassembled WGS sequence"/>
</dbReference>
<evidence type="ECO:0000313" key="2">
    <source>
        <dbReference type="Proteomes" id="UP000774570"/>
    </source>
</evidence>